<name>A0AAT9JB69_9VIRU</name>
<gene>
    <name evidence="2" type="ORF">ApPV1_gp10</name>
</gene>
<keyword evidence="1" id="KW-0175">Coiled coil</keyword>
<proteinExistence type="predicted"/>
<feature type="coiled-coil region" evidence="1">
    <location>
        <begin position="184"/>
        <end position="217"/>
    </location>
</feature>
<evidence type="ECO:0000313" key="2">
    <source>
        <dbReference type="EMBL" id="DBA54574.1"/>
    </source>
</evidence>
<sequence length="302" mass="35623">MSDKLFKYIQNAIEKDGFLFIGILGNKGFGKSVLGLNLVSNVLGDWKKVLKHTIFTIQDFQNIDYRDDLERYEDGRVKIILWDDFALHASSYGFWKADRENLTNFIEEFEIVREYVAVLVVTCATWEMIPPKLREQAHIMIQMTKRGQGEIWKKTRGWLFLKKEYKKIGEISTEKIPDEIYNRYRQLKHKAVRVKRKIDLLRREEKAKELAERLTEKEWEDEELLIALGIKDVHGNLTEFGELVVKYYNGKENGRCGCAVVKLTFREFANILRSCGIRGDDKKFLRAYNEFKKRGYVKEVMN</sequence>
<reference evidence="2" key="1">
    <citation type="journal article" date="2024" name="ISME J.">
        <title>Pleomorphic viruses establish stable relationship with marine hyperthermophilic archaea.</title>
        <authorList>
            <person name="Baquero D.P."/>
            <person name="Bignon E.A."/>
            <person name="Krupovic M."/>
        </authorList>
    </citation>
    <scope>NUCLEOTIDE SEQUENCE</scope>
</reference>
<organism evidence="2">
    <name type="scientific">Archaeoglobus profundus pleomorphic provirus 1</name>
    <dbReference type="NCBI Taxonomy" id="3115749"/>
    <lineage>
        <taxon>Viruses</taxon>
        <taxon>Monodnaviria</taxon>
        <taxon>Trapavirae</taxon>
        <taxon>Saleviricota</taxon>
        <taxon>Huolimaviricetes</taxon>
        <taxon>Haloruvirales</taxon>
        <taxon>Pleolipoviridae</taxon>
    </lineage>
</organism>
<evidence type="ECO:0000256" key="1">
    <source>
        <dbReference type="SAM" id="Coils"/>
    </source>
</evidence>
<dbReference type="EMBL" id="BK065154">
    <property type="protein sequence ID" value="DBA54574.1"/>
    <property type="molecule type" value="Genomic_DNA"/>
</dbReference>
<protein>
    <submittedName>
        <fullName evidence="2">AAA+ ATPase</fullName>
    </submittedName>
</protein>
<accession>A0AAT9JB69</accession>